<evidence type="ECO:0000256" key="4">
    <source>
        <dbReference type="ARBA" id="ARBA00022723"/>
    </source>
</evidence>
<dbReference type="InterPro" id="IPR006963">
    <property type="entry name" value="Mopterin_OxRdtase_4Fe-4S_dom"/>
</dbReference>
<dbReference type="GO" id="GO:0043546">
    <property type="term" value="F:molybdopterin cofactor binding"/>
    <property type="evidence" value="ECO:0007669"/>
    <property type="project" value="InterPro"/>
</dbReference>
<dbReference type="CDD" id="cd02759">
    <property type="entry name" value="MopB_Acetylene-hydratase"/>
    <property type="match status" value="1"/>
</dbReference>
<dbReference type="SUPFAM" id="SSF53706">
    <property type="entry name" value="Formate dehydrogenase/DMSO reductase, domains 1-3"/>
    <property type="match status" value="1"/>
</dbReference>
<sequence>MKYDKVVTTTAWSPGPGCHGGCGVKLFVRDDKVVRVEGDENHPFSQGRACPRLLALTQYMYHPERITHPLKRVGPRGSGEFVRISWDEALDTIEARLREIKDDYGPESVLFCQGTGRDIGGPISFLAYSYGSPNWIQLGLAGHSCYTPRLGAMMATQGDYAVLDAAQFSPQRYDDPEYRVPEVIVIWAQNPAPGCPDGFFGHWIVDCMKRGSKLIVIDPRWTWFSAKAEMFLQIRPGTDGALALAMINVIISEKLYDEKFVSEWTVGLDELRERAAEYTPRRVAEITWIPEADIIAAARMYAKAKPAAIHWGVPVDKSPEGTTVAQAINHLWCLTGNLDVPGGNVIARPAYGVTTYPFSTQEMHALYGEDFVNRLNEKRIGAKEYAMVRNFRGWAQPDVAVEQMISGEPYPIKACWIQTSNVLGGQAADTRLHHEALKKMDFVVVADLFHNPTTMAVADIVLPVASLAEKESFRSWWAPLQVITPAVQVGECRSDWEINFELAKRFNPELGKRFPTLKDLFDDRLKPTGMSYDELRDAGGWMMPPENSASRPYRRHERGLLRPDGKPGFRTPSGKIEFASQSYAQWGLDPLPYFSEPPESEVRTPELLAKYPLVMVSGRRSSVFFHSEHRNIPWLRECDPDPIVEIHPSVAKANGIEDGAWVTIENDRGAIRRKAKVTPIVHPRIVSVPHGWWLPETEGREPNLFGIWDVNCNVLVPMGTQSKSGYGGGAYKTTLVRVRAAEGRGE</sequence>
<evidence type="ECO:0000256" key="6">
    <source>
        <dbReference type="ARBA" id="ARBA00023004"/>
    </source>
</evidence>
<dbReference type="Pfam" id="PF04879">
    <property type="entry name" value="Molybdop_Fe4S4"/>
    <property type="match status" value="1"/>
</dbReference>
<dbReference type="OrthoDB" id="9815647at2"/>
<reference evidence="9 10" key="1">
    <citation type="submission" date="2016-10" db="EMBL/GenBank/DDBJ databases">
        <authorList>
            <person name="de Groot N.N."/>
        </authorList>
    </citation>
    <scope>NUCLEOTIDE SEQUENCE [LARGE SCALE GENOMIC DNA]</scope>
    <source>
        <strain evidence="9 10">DSM 5885</strain>
    </source>
</reference>
<evidence type="ECO:0000256" key="2">
    <source>
        <dbReference type="ARBA" id="ARBA00010312"/>
    </source>
</evidence>
<evidence type="ECO:0000256" key="5">
    <source>
        <dbReference type="ARBA" id="ARBA00023002"/>
    </source>
</evidence>
<dbReference type="PROSITE" id="PS00932">
    <property type="entry name" value="MOLYBDOPTERIN_PROK_3"/>
    <property type="match status" value="1"/>
</dbReference>
<dbReference type="SMART" id="SM00926">
    <property type="entry name" value="Molybdop_Fe4S4"/>
    <property type="match status" value="1"/>
</dbReference>
<dbReference type="InterPro" id="IPR050612">
    <property type="entry name" value="Prok_Mopterin_Oxidored"/>
</dbReference>
<dbReference type="Gene3D" id="3.40.50.740">
    <property type="match status" value="1"/>
</dbReference>
<keyword evidence="3" id="KW-0500">Molybdenum</keyword>
<dbReference type="Gene3D" id="2.20.25.90">
    <property type="entry name" value="ADC-like domains"/>
    <property type="match status" value="1"/>
</dbReference>
<accession>A0A1G8K055</accession>
<dbReference type="SUPFAM" id="SSF50692">
    <property type="entry name" value="ADC-like"/>
    <property type="match status" value="1"/>
</dbReference>
<dbReference type="InterPro" id="IPR009010">
    <property type="entry name" value="Asp_de-COase-like_dom_sf"/>
</dbReference>
<protein>
    <submittedName>
        <fullName evidence="9">Anaerobic selenocysteine-containing dehydrogenase</fullName>
    </submittedName>
</protein>
<dbReference type="Pfam" id="PF01568">
    <property type="entry name" value="Molydop_binding"/>
    <property type="match status" value="1"/>
</dbReference>
<dbReference type="PROSITE" id="PS51669">
    <property type="entry name" value="4FE4S_MOW_BIS_MGD"/>
    <property type="match status" value="1"/>
</dbReference>
<feature type="domain" description="4Fe-4S Mo/W bis-MGD-type" evidence="8">
    <location>
        <begin position="8"/>
        <end position="64"/>
    </location>
</feature>
<organism evidence="9 10">
    <name type="scientific">Propionivibrio dicarboxylicus</name>
    <dbReference type="NCBI Taxonomy" id="83767"/>
    <lineage>
        <taxon>Bacteria</taxon>
        <taxon>Pseudomonadati</taxon>
        <taxon>Pseudomonadota</taxon>
        <taxon>Betaproteobacteria</taxon>
        <taxon>Rhodocyclales</taxon>
        <taxon>Rhodocyclaceae</taxon>
        <taxon>Propionivibrio</taxon>
    </lineage>
</organism>
<evidence type="ECO:0000313" key="9">
    <source>
        <dbReference type="EMBL" id="SDI36747.1"/>
    </source>
</evidence>
<evidence type="ECO:0000313" key="10">
    <source>
        <dbReference type="Proteomes" id="UP000198607"/>
    </source>
</evidence>
<keyword evidence="5" id="KW-0560">Oxidoreductase</keyword>
<dbReference type="GO" id="GO:0018818">
    <property type="term" value="F:acetylene hydratase activity"/>
    <property type="evidence" value="ECO:0007669"/>
    <property type="project" value="InterPro"/>
</dbReference>
<gene>
    <name evidence="9" type="ORF">SAMN05660652_03307</name>
</gene>
<proteinExistence type="inferred from homology"/>
<keyword evidence="6" id="KW-0408">Iron</keyword>
<evidence type="ECO:0000256" key="1">
    <source>
        <dbReference type="ARBA" id="ARBA00001942"/>
    </source>
</evidence>
<dbReference type="InterPro" id="IPR037949">
    <property type="entry name" value="MopB_CT_Acetylene-hydratase"/>
</dbReference>
<keyword evidence="7" id="KW-0411">Iron-sulfur</keyword>
<dbReference type="GO" id="GO:0016491">
    <property type="term" value="F:oxidoreductase activity"/>
    <property type="evidence" value="ECO:0007669"/>
    <property type="project" value="UniProtKB-KW"/>
</dbReference>
<dbReference type="Proteomes" id="UP000198607">
    <property type="component" value="Unassembled WGS sequence"/>
</dbReference>
<dbReference type="InterPro" id="IPR006655">
    <property type="entry name" value="Mopterin_OxRdtase_prok_CS"/>
</dbReference>
<dbReference type="Pfam" id="PF00384">
    <property type="entry name" value="Molybdopterin"/>
    <property type="match status" value="1"/>
</dbReference>
<dbReference type="GO" id="GO:0046872">
    <property type="term" value="F:metal ion binding"/>
    <property type="evidence" value="ECO:0007669"/>
    <property type="project" value="UniProtKB-KW"/>
</dbReference>
<keyword evidence="10" id="KW-1185">Reference proteome</keyword>
<name>A0A1G8K055_9RHOO</name>
<dbReference type="InterPro" id="IPR041930">
    <property type="entry name" value="Acetylene_hydratase"/>
</dbReference>
<dbReference type="InterPro" id="IPR006657">
    <property type="entry name" value="MoPterin_dinucl-bd_dom"/>
</dbReference>
<dbReference type="EMBL" id="FNCY01000017">
    <property type="protein sequence ID" value="SDI36747.1"/>
    <property type="molecule type" value="Genomic_DNA"/>
</dbReference>
<comment type="cofactor">
    <cofactor evidence="1">
        <name>Mo-bis(molybdopterin guanine dinucleotide)</name>
        <dbReference type="ChEBI" id="CHEBI:60539"/>
    </cofactor>
</comment>
<dbReference type="Gene3D" id="2.40.40.20">
    <property type="match status" value="1"/>
</dbReference>
<dbReference type="PANTHER" id="PTHR43742">
    <property type="entry name" value="TRIMETHYLAMINE-N-OXIDE REDUCTASE"/>
    <property type="match status" value="1"/>
</dbReference>
<evidence type="ECO:0000259" key="8">
    <source>
        <dbReference type="PROSITE" id="PS51669"/>
    </source>
</evidence>
<dbReference type="InterPro" id="IPR006656">
    <property type="entry name" value="Mopterin_OxRdtase"/>
</dbReference>
<evidence type="ECO:0000256" key="7">
    <source>
        <dbReference type="ARBA" id="ARBA00023014"/>
    </source>
</evidence>
<dbReference type="Gene3D" id="3.40.228.10">
    <property type="entry name" value="Dimethylsulfoxide Reductase, domain 2"/>
    <property type="match status" value="1"/>
</dbReference>
<keyword evidence="4" id="KW-0479">Metal-binding</keyword>
<dbReference type="RefSeq" id="WP_091939165.1">
    <property type="nucleotide sequence ID" value="NZ_FNCY01000017.1"/>
</dbReference>
<dbReference type="PANTHER" id="PTHR43742:SF6">
    <property type="entry name" value="OXIDOREDUCTASE YYAE-RELATED"/>
    <property type="match status" value="1"/>
</dbReference>
<comment type="similarity">
    <text evidence="2">Belongs to the prokaryotic molybdopterin-containing oxidoreductase family.</text>
</comment>
<dbReference type="AlphaFoldDB" id="A0A1G8K055"/>
<dbReference type="STRING" id="83767.SAMN05660652_03307"/>
<dbReference type="GO" id="GO:0051536">
    <property type="term" value="F:iron-sulfur cluster binding"/>
    <property type="evidence" value="ECO:0007669"/>
    <property type="project" value="UniProtKB-KW"/>
</dbReference>
<evidence type="ECO:0000256" key="3">
    <source>
        <dbReference type="ARBA" id="ARBA00022505"/>
    </source>
</evidence>
<dbReference type="CDD" id="cd02781">
    <property type="entry name" value="MopB_CT_Acetylene-hydratase"/>
    <property type="match status" value="1"/>
</dbReference>